<dbReference type="Ensembl" id="ENSCCNT00000012393.1">
    <property type="protein sequence ID" value="ENSCCNP00000009418.1"/>
    <property type="gene ID" value="ENSCCNG00000009934.1"/>
</dbReference>
<protein>
    <submittedName>
        <fullName evidence="1">Uncharacterized protein</fullName>
    </submittedName>
</protein>
<proteinExistence type="predicted"/>
<dbReference type="AlphaFoldDB" id="A0A8C0WCC5"/>
<reference evidence="1" key="1">
    <citation type="submission" date="2023-09" db="UniProtKB">
        <authorList>
            <consortium name="Ensembl"/>
        </authorList>
    </citation>
    <scope>IDENTIFICATION</scope>
</reference>
<accession>A0A8C0WCC5</accession>
<evidence type="ECO:0000313" key="1">
    <source>
        <dbReference type="Ensembl" id="ENSCCNP00000009400.1"/>
    </source>
</evidence>
<sequence>LPSKQRGYEIASHVSHTHHHLDQHWKPQESEIAGGVHQHKISCHKYHSGYFGEGSMKYCHLKKST</sequence>
<dbReference type="Ensembl" id="ENSCCNT00000012366.1">
    <property type="protein sequence ID" value="ENSCCNP00000009400.1"/>
    <property type="gene ID" value="ENSCCNG00000009912.1"/>
</dbReference>
<name>A0A8C0WCC5_CASCN</name>
<organism evidence="1">
    <name type="scientific">Castor canadensis</name>
    <name type="common">American beaver</name>
    <dbReference type="NCBI Taxonomy" id="51338"/>
    <lineage>
        <taxon>Eukaryota</taxon>
        <taxon>Metazoa</taxon>
        <taxon>Chordata</taxon>
        <taxon>Craniata</taxon>
        <taxon>Vertebrata</taxon>
        <taxon>Euteleostomi</taxon>
        <taxon>Mammalia</taxon>
        <taxon>Eutheria</taxon>
        <taxon>Euarchontoglires</taxon>
        <taxon>Glires</taxon>
        <taxon>Rodentia</taxon>
        <taxon>Castorimorpha</taxon>
        <taxon>Castoridae</taxon>
        <taxon>Castor</taxon>
    </lineage>
</organism>